<dbReference type="EMBL" id="AP024085">
    <property type="protein sequence ID" value="BCL57285.1"/>
    <property type="molecule type" value="Genomic_DNA"/>
</dbReference>
<reference evidence="2" key="1">
    <citation type="submission" date="2020-09" db="EMBL/GenBank/DDBJ databases">
        <title>Complete genome sequencing of Faecalibacillus intestinalis strain 14EGH31.</title>
        <authorList>
            <person name="Sakamoto M."/>
            <person name="Murakami T."/>
            <person name="Mori H."/>
        </authorList>
    </citation>
    <scope>NUCLEOTIDE SEQUENCE [LARGE SCALE GENOMIC DNA]</scope>
    <source>
        <strain evidence="2">14EGH31</strain>
    </source>
</reference>
<dbReference type="RefSeq" id="WP_117576167.1">
    <property type="nucleotide sequence ID" value="NZ_AP024085.1"/>
</dbReference>
<name>A0A7I8E3Z8_9FIRM</name>
<dbReference type="Proteomes" id="UP000593842">
    <property type="component" value="Chromosome"/>
</dbReference>
<evidence type="ECO:0000313" key="1">
    <source>
        <dbReference type="EMBL" id="BCL57285.1"/>
    </source>
</evidence>
<organism evidence="1 2">
    <name type="scientific">Faecalibacillus intestinalis</name>
    <dbReference type="NCBI Taxonomy" id="1982626"/>
    <lineage>
        <taxon>Bacteria</taxon>
        <taxon>Bacillati</taxon>
        <taxon>Bacillota</taxon>
        <taxon>Erysipelotrichia</taxon>
        <taxon>Erysipelotrichales</taxon>
        <taxon>Coprobacillaceae</taxon>
        <taxon>Faecalibacillus</taxon>
    </lineage>
</organism>
<sequence length="219" mass="25942">MKRIIILFISIFVLLIVYVSTPSVSEEQMRTLFYEYIQRTFKEEYKKFKIISDVDLTVPGNQYHRGYAGYGKTYSIEYVHKEYKWIFIELCTNGNNIVCDNKNNIKKEFKYNKIFNEYFINAFKIVGVEPVGIIVEMNGSINEYEHVDEIKPNLEFIIKNPKYFKPQIKVNTSLVSLKEFEKLNYQMSEIFDDIEYYDENDADISYSAEDMIKKLSGSN</sequence>
<dbReference type="AlphaFoldDB" id="A0A7I8E3Z8"/>
<dbReference type="GeneID" id="70579429"/>
<evidence type="ECO:0000313" key="2">
    <source>
        <dbReference type="Proteomes" id="UP000593842"/>
    </source>
</evidence>
<dbReference type="KEGG" id="fit:Fi14EGH31_09970"/>
<gene>
    <name evidence="1" type="ORF">Fi14EGH31_09970</name>
</gene>
<accession>A0A7I8E3Z8</accession>
<proteinExistence type="predicted"/>
<protein>
    <submittedName>
        <fullName evidence="1">Uncharacterized protein</fullName>
    </submittedName>
</protein>